<dbReference type="InterPro" id="IPR018723">
    <property type="entry name" value="DUF2254_membrane"/>
</dbReference>
<name>A0A7L4UTN3_BALHA</name>
<feature type="transmembrane region" description="Helical" evidence="1">
    <location>
        <begin position="140"/>
        <end position="160"/>
    </location>
</feature>
<evidence type="ECO:0000313" key="2">
    <source>
        <dbReference type="EMBL" id="PVX52584.1"/>
    </source>
</evidence>
<gene>
    <name evidence="2" type="ORF">C7377_0912</name>
</gene>
<feature type="transmembrane region" description="Helical" evidence="1">
    <location>
        <begin position="63"/>
        <end position="88"/>
    </location>
</feature>
<feature type="transmembrane region" description="Helical" evidence="1">
    <location>
        <begin position="12"/>
        <end position="37"/>
    </location>
</feature>
<keyword evidence="1" id="KW-0472">Membrane</keyword>
<accession>A0A7L4UTN3</accession>
<comment type="caution">
    <text evidence="2">The sequence shown here is derived from an EMBL/GenBank/DDBJ whole genome shotgun (WGS) entry which is preliminary data.</text>
</comment>
<sequence>MKTRIAYIWKLLLGSFWFIPLSIVFVAIMLALGLVYFDAVSEFKPAGAYKYLLTGGSDAARSILSTIAGAMIGVAGTVFSITLVALTMASSQFGPRLLQNFMYDRINQIVLGSYIATFIYSIIVLRTVKSIEETKFTPNLSIMFAIMLAVANIVLLVVYVHHTALQIQADQVVAKINAAMRKNLRLLIEREKKFNNVTFSNEQLEKAFSQYSIVEKIRTEKNGYLQAVDFDSLLTIATQKNILLIIHFRPGDFLIIGEELLRIHSHTKCDESTVDEIHDCFITGNRRTATQDADFGIHQMVEIASRALSPGVNDPYTAINCIDNLTAIGCYLTQIDFPKPNILDDDKKLRLITKPLTFEKFIDTAFNQIRQYGSETPAILIRLMEGLVRISNYINDEERKEIIEKHINIILKTAERNLEEEADFNDLLKVYNKYNNES</sequence>
<keyword evidence="1" id="KW-1133">Transmembrane helix</keyword>
<dbReference type="RefSeq" id="WP_207778410.1">
    <property type="nucleotide sequence ID" value="NZ_QENZ01000003.1"/>
</dbReference>
<feature type="transmembrane region" description="Helical" evidence="1">
    <location>
        <begin position="109"/>
        <end position="128"/>
    </location>
</feature>
<evidence type="ECO:0000313" key="3">
    <source>
        <dbReference type="Proteomes" id="UP000251835"/>
    </source>
</evidence>
<dbReference type="Proteomes" id="UP000251835">
    <property type="component" value="Unassembled WGS sequence"/>
</dbReference>
<keyword evidence="3" id="KW-1185">Reference proteome</keyword>
<reference evidence="2 3" key="1">
    <citation type="submission" date="2018-05" db="EMBL/GenBank/DDBJ databases">
        <title>Genomic Encyclopedia of Type Strains, Phase IV (KMG-IV): sequencing the most valuable type-strain genomes for metagenomic binning, comparative biology and taxonomic classification.</title>
        <authorList>
            <person name="Goeker M."/>
        </authorList>
    </citation>
    <scope>NUCLEOTIDE SEQUENCE [LARGE SCALE GENOMIC DNA]</scope>
    <source>
        <strain evidence="2 3">DSM 28579</strain>
    </source>
</reference>
<dbReference type="Pfam" id="PF10011">
    <property type="entry name" value="DUF2254"/>
    <property type="match status" value="1"/>
</dbReference>
<dbReference type="EMBL" id="QENZ01000003">
    <property type="protein sequence ID" value="PVX52584.1"/>
    <property type="molecule type" value="Genomic_DNA"/>
</dbReference>
<keyword evidence="1" id="KW-0812">Transmembrane</keyword>
<organism evidence="2 3">
    <name type="scientific">Balneicella halophila</name>
    <dbReference type="NCBI Taxonomy" id="1537566"/>
    <lineage>
        <taxon>Bacteria</taxon>
        <taxon>Pseudomonadati</taxon>
        <taxon>Bacteroidota</taxon>
        <taxon>Bacteroidia</taxon>
        <taxon>Bacteroidales</taxon>
        <taxon>Balneicellaceae</taxon>
        <taxon>Balneicella</taxon>
    </lineage>
</organism>
<proteinExistence type="predicted"/>
<dbReference type="AlphaFoldDB" id="A0A7L4UTN3"/>
<protein>
    <submittedName>
        <fullName evidence="2">Putative membrane protein</fullName>
    </submittedName>
</protein>
<evidence type="ECO:0000256" key="1">
    <source>
        <dbReference type="SAM" id="Phobius"/>
    </source>
</evidence>